<evidence type="ECO:0000256" key="9">
    <source>
        <dbReference type="ARBA" id="ARBA00023136"/>
    </source>
</evidence>
<keyword evidence="7 11" id="KW-0067">ATP-binding</keyword>
<feature type="domain" description="ABC transporter" evidence="10">
    <location>
        <begin position="250"/>
        <end position="499"/>
    </location>
</feature>
<keyword evidence="2" id="KW-0813">Transport</keyword>
<dbReference type="CDD" id="cd03216">
    <property type="entry name" value="ABC_Carb_Monos_I"/>
    <property type="match status" value="1"/>
</dbReference>
<dbReference type="PROSITE" id="PS50893">
    <property type="entry name" value="ABC_TRANSPORTER_2"/>
    <property type="match status" value="2"/>
</dbReference>
<comment type="subcellular location">
    <subcellularLocation>
        <location evidence="1">Cell membrane</location>
        <topology evidence="1">Peripheral membrane protein</topology>
    </subcellularLocation>
</comment>
<dbReference type="GO" id="GO:0005886">
    <property type="term" value="C:plasma membrane"/>
    <property type="evidence" value="ECO:0007669"/>
    <property type="project" value="UniProtKB-SubCell"/>
</dbReference>
<dbReference type="Gene3D" id="3.40.50.300">
    <property type="entry name" value="P-loop containing nucleotide triphosphate hydrolases"/>
    <property type="match status" value="2"/>
</dbReference>
<evidence type="ECO:0000313" key="11">
    <source>
        <dbReference type="EMBL" id="TMJ06311.1"/>
    </source>
</evidence>
<sequence>MPSVDVPLLEMKGITKSFPGVRALQDVSLEVRAGEVHSLVGENGAGKSTLIRILGGIYPRDAGQILLRGLPVEVASPTHARQLGISIIHQELNQVPALSVAENIFLGREPRRVGGLVDWDEMYARAGRLLADLGVSIDPRRRLGTLTVAEQQLVEIAKALSADAAIVVMDEPTAPLTVEETERLFGFIHDLRARDVGIIYITHRLEEVFKIADRVTVLRDGLHVGTYAIAGLTMDELISLMVGRRLTEKFPKEDVPLGPPVLDVRGLTVQGFFRDVSFILRHGEILGIAGLIGSGKAEVAHAIFGATSLDAGEILLDGRPVSIRSPADAIALGIGLVTEDRKRLGLVLSMSVRANITLPIVRRVAVALFIRRLEETALVTQAIRDLDMAVTSPEQIVRNLSGGTQQKVVVAKWLQTRARVLLMVEPTRGIDVGAKVEIYHLMVALARRGVGIVMVSSEMEEILGMSDRILVMHEGVITAEFPRAQATQEGIMASAAGRVRSAV</sequence>
<gene>
    <name evidence="11" type="ORF">E6H01_02085</name>
</gene>
<dbReference type="InterPro" id="IPR003593">
    <property type="entry name" value="AAA+_ATPase"/>
</dbReference>
<keyword evidence="9" id="KW-0472">Membrane</keyword>
<evidence type="ECO:0000256" key="4">
    <source>
        <dbReference type="ARBA" id="ARBA00022597"/>
    </source>
</evidence>
<evidence type="ECO:0000313" key="12">
    <source>
        <dbReference type="Proteomes" id="UP000319353"/>
    </source>
</evidence>
<dbReference type="Proteomes" id="UP000319353">
    <property type="component" value="Unassembled WGS sequence"/>
</dbReference>
<reference evidence="11 12" key="1">
    <citation type="journal article" date="2019" name="Nat. Microbiol.">
        <title>Mediterranean grassland soil C-N compound turnover is dependent on rainfall and depth, and is mediated by genomically divergent microorganisms.</title>
        <authorList>
            <person name="Diamond S."/>
            <person name="Andeer P.F."/>
            <person name="Li Z."/>
            <person name="Crits-Christoph A."/>
            <person name="Burstein D."/>
            <person name="Anantharaman K."/>
            <person name="Lane K.R."/>
            <person name="Thomas B.C."/>
            <person name="Pan C."/>
            <person name="Northen T.R."/>
            <person name="Banfield J.F."/>
        </authorList>
    </citation>
    <scope>NUCLEOTIDE SEQUENCE [LARGE SCALE GENOMIC DNA]</scope>
    <source>
        <strain evidence="11">NP_4</strain>
    </source>
</reference>
<dbReference type="SUPFAM" id="SSF52540">
    <property type="entry name" value="P-loop containing nucleoside triphosphate hydrolases"/>
    <property type="match status" value="2"/>
</dbReference>
<dbReference type="PANTHER" id="PTHR43790:SF3">
    <property type="entry name" value="D-ALLOSE IMPORT ATP-BINDING PROTEIN ALSA-RELATED"/>
    <property type="match status" value="1"/>
</dbReference>
<dbReference type="AlphaFoldDB" id="A0A537LE79"/>
<dbReference type="InterPro" id="IPR027417">
    <property type="entry name" value="P-loop_NTPase"/>
</dbReference>
<dbReference type="PANTHER" id="PTHR43790">
    <property type="entry name" value="CARBOHYDRATE TRANSPORT ATP-BINDING PROTEIN MG119-RELATED"/>
    <property type="match status" value="1"/>
</dbReference>
<evidence type="ECO:0000256" key="5">
    <source>
        <dbReference type="ARBA" id="ARBA00022737"/>
    </source>
</evidence>
<evidence type="ECO:0000256" key="2">
    <source>
        <dbReference type="ARBA" id="ARBA00022448"/>
    </source>
</evidence>
<dbReference type="Pfam" id="PF00005">
    <property type="entry name" value="ABC_tran"/>
    <property type="match status" value="2"/>
</dbReference>
<dbReference type="EMBL" id="VBAL01000017">
    <property type="protein sequence ID" value="TMJ06311.1"/>
    <property type="molecule type" value="Genomic_DNA"/>
</dbReference>
<feature type="domain" description="ABC transporter" evidence="10">
    <location>
        <begin position="9"/>
        <end position="245"/>
    </location>
</feature>
<accession>A0A537LE79</accession>
<organism evidence="11 12">
    <name type="scientific">Candidatus Segetimicrobium genomatis</name>
    <dbReference type="NCBI Taxonomy" id="2569760"/>
    <lineage>
        <taxon>Bacteria</taxon>
        <taxon>Bacillati</taxon>
        <taxon>Candidatus Sysuimicrobiota</taxon>
        <taxon>Candidatus Sysuimicrobiia</taxon>
        <taxon>Candidatus Sysuimicrobiales</taxon>
        <taxon>Candidatus Segetimicrobiaceae</taxon>
        <taxon>Candidatus Segetimicrobium</taxon>
    </lineage>
</organism>
<evidence type="ECO:0000256" key="8">
    <source>
        <dbReference type="ARBA" id="ARBA00022967"/>
    </source>
</evidence>
<keyword evidence="8" id="KW-1278">Translocase</keyword>
<dbReference type="InterPro" id="IPR003439">
    <property type="entry name" value="ABC_transporter-like_ATP-bd"/>
</dbReference>
<evidence type="ECO:0000256" key="1">
    <source>
        <dbReference type="ARBA" id="ARBA00004202"/>
    </source>
</evidence>
<evidence type="ECO:0000256" key="7">
    <source>
        <dbReference type="ARBA" id="ARBA00022840"/>
    </source>
</evidence>
<name>A0A537LE79_9BACT</name>
<evidence type="ECO:0000259" key="10">
    <source>
        <dbReference type="PROSITE" id="PS50893"/>
    </source>
</evidence>
<dbReference type="FunFam" id="3.40.50.300:FF:000127">
    <property type="entry name" value="Ribose import ATP-binding protein RbsA"/>
    <property type="match status" value="1"/>
</dbReference>
<proteinExistence type="predicted"/>
<dbReference type="GO" id="GO:0016887">
    <property type="term" value="F:ATP hydrolysis activity"/>
    <property type="evidence" value="ECO:0007669"/>
    <property type="project" value="InterPro"/>
</dbReference>
<keyword evidence="6" id="KW-0547">Nucleotide-binding</keyword>
<evidence type="ECO:0000256" key="6">
    <source>
        <dbReference type="ARBA" id="ARBA00022741"/>
    </source>
</evidence>
<dbReference type="GO" id="GO:0005524">
    <property type="term" value="F:ATP binding"/>
    <property type="evidence" value="ECO:0007669"/>
    <property type="project" value="UniProtKB-KW"/>
</dbReference>
<keyword evidence="5" id="KW-0677">Repeat</keyword>
<keyword evidence="4" id="KW-0762">Sugar transport</keyword>
<keyword evidence="3" id="KW-1003">Cell membrane</keyword>
<dbReference type="CDD" id="cd03215">
    <property type="entry name" value="ABC_Carb_Monos_II"/>
    <property type="match status" value="1"/>
</dbReference>
<protein>
    <submittedName>
        <fullName evidence="11">Sugar ABC transporter ATP-binding protein</fullName>
    </submittedName>
</protein>
<dbReference type="SMART" id="SM00382">
    <property type="entry name" value="AAA"/>
    <property type="match status" value="2"/>
</dbReference>
<comment type="caution">
    <text evidence="11">The sequence shown here is derived from an EMBL/GenBank/DDBJ whole genome shotgun (WGS) entry which is preliminary data.</text>
</comment>
<evidence type="ECO:0000256" key="3">
    <source>
        <dbReference type="ARBA" id="ARBA00022475"/>
    </source>
</evidence>
<dbReference type="InterPro" id="IPR050107">
    <property type="entry name" value="ABC_carbohydrate_import_ATPase"/>
</dbReference>